<dbReference type="Proteomes" id="UP000241769">
    <property type="component" value="Unassembled WGS sequence"/>
</dbReference>
<dbReference type="PROSITE" id="PS51417">
    <property type="entry name" value="ARF"/>
    <property type="match status" value="1"/>
</dbReference>
<dbReference type="InterPro" id="IPR001806">
    <property type="entry name" value="Small_GTPase"/>
</dbReference>
<feature type="region of interest" description="Disordered" evidence="5">
    <location>
        <begin position="851"/>
        <end position="876"/>
    </location>
</feature>
<evidence type="ECO:0000256" key="1">
    <source>
        <dbReference type="ARBA" id="ARBA00006270"/>
    </source>
</evidence>
<dbReference type="Gene3D" id="3.40.50.410">
    <property type="entry name" value="von Willebrand factor, type A domain"/>
    <property type="match status" value="1"/>
</dbReference>
<dbReference type="FunFam" id="3.40.50.300:FF:001447">
    <property type="entry name" value="Ras-related protein Rab-1B"/>
    <property type="match status" value="1"/>
</dbReference>
<dbReference type="PROSITE" id="PS51420">
    <property type="entry name" value="RHO"/>
    <property type="match status" value="1"/>
</dbReference>
<dbReference type="EMBL" id="MDYQ01000089">
    <property type="protein sequence ID" value="PRP83129.1"/>
    <property type="molecule type" value="Genomic_DNA"/>
</dbReference>
<evidence type="ECO:0000256" key="5">
    <source>
        <dbReference type="SAM" id="MobiDB-lite"/>
    </source>
</evidence>
<dbReference type="SMART" id="SM00177">
    <property type="entry name" value="ARF"/>
    <property type="match status" value="1"/>
</dbReference>
<dbReference type="PROSITE" id="PS51419">
    <property type="entry name" value="RAB"/>
    <property type="match status" value="1"/>
</dbReference>
<name>A0A2P6NGR0_9EUKA</name>
<proteinExistence type="inferred from homology"/>
<dbReference type="InParanoid" id="A0A2P6NGR0"/>
<dbReference type="InterPro" id="IPR036465">
    <property type="entry name" value="vWFA_dom_sf"/>
</dbReference>
<evidence type="ECO:0000256" key="2">
    <source>
        <dbReference type="ARBA" id="ARBA00022741"/>
    </source>
</evidence>
<dbReference type="CDD" id="cd01869">
    <property type="entry name" value="Rab1_Ypt1"/>
    <property type="match status" value="1"/>
</dbReference>
<dbReference type="OrthoDB" id="10064214at2759"/>
<dbReference type="InterPro" id="IPR027417">
    <property type="entry name" value="P-loop_NTPase"/>
</dbReference>
<evidence type="ECO:0008006" key="8">
    <source>
        <dbReference type="Google" id="ProtNLM"/>
    </source>
</evidence>
<dbReference type="PANTHER" id="PTHR47980">
    <property type="entry name" value="LD44762P"/>
    <property type="match status" value="1"/>
</dbReference>
<dbReference type="Pfam" id="PF00071">
    <property type="entry name" value="Ras"/>
    <property type="match status" value="1"/>
</dbReference>
<dbReference type="InterPro" id="IPR057289">
    <property type="entry name" value="Rab1/Ypt1"/>
</dbReference>
<dbReference type="SMART" id="SM00176">
    <property type="entry name" value="RAN"/>
    <property type="match status" value="1"/>
</dbReference>
<dbReference type="SMART" id="SM00173">
    <property type="entry name" value="RAS"/>
    <property type="match status" value="1"/>
</dbReference>
<dbReference type="PRINTS" id="PR00449">
    <property type="entry name" value="RASTRNSFRMNG"/>
</dbReference>
<dbReference type="AlphaFoldDB" id="A0A2P6NGR0"/>
<dbReference type="SUPFAM" id="SSF52540">
    <property type="entry name" value="P-loop containing nucleoside triphosphate hydrolases"/>
    <property type="match status" value="1"/>
</dbReference>
<dbReference type="SMART" id="SM00174">
    <property type="entry name" value="RHO"/>
    <property type="match status" value="1"/>
</dbReference>
<evidence type="ECO:0000256" key="4">
    <source>
        <dbReference type="ARBA" id="ARBA00023288"/>
    </source>
</evidence>
<accession>A0A2P6NGR0</accession>
<gene>
    <name evidence="6" type="ORF">PROFUN_09808</name>
</gene>
<organism evidence="6 7">
    <name type="scientific">Planoprotostelium fungivorum</name>
    <dbReference type="NCBI Taxonomy" id="1890364"/>
    <lineage>
        <taxon>Eukaryota</taxon>
        <taxon>Amoebozoa</taxon>
        <taxon>Evosea</taxon>
        <taxon>Variosea</taxon>
        <taxon>Cavosteliida</taxon>
        <taxon>Cavosteliaceae</taxon>
        <taxon>Planoprotostelium</taxon>
    </lineage>
</organism>
<dbReference type="SUPFAM" id="SSF53300">
    <property type="entry name" value="vWA-like"/>
    <property type="match status" value="1"/>
</dbReference>
<dbReference type="GO" id="GO:0003924">
    <property type="term" value="F:GTPase activity"/>
    <property type="evidence" value="ECO:0007669"/>
    <property type="project" value="InterPro"/>
</dbReference>
<evidence type="ECO:0000256" key="3">
    <source>
        <dbReference type="ARBA" id="ARBA00023134"/>
    </source>
</evidence>
<keyword evidence="2" id="KW-0547">Nucleotide-binding</keyword>
<dbReference type="PROSITE" id="PS51421">
    <property type="entry name" value="RAS"/>
    <property type="match status" value="1"/>
</dbReference>
<sequence length="895" mass="98848">MFSFGSKFSYNTQGGPPLASQINRDYDYLFKILVIGDSGVGKSCLLLRFVDNTYFAESYISTIGVDFKIRTVEIDGKVVKLQVWDTTGQERFRTITSSYYRGAHGIMCVYDVTDQSSFQNVKQWMSEIDRYACENVTRSILGNKADLVNRRVVDESEAKDLAESLGVSHFSVSAADTLNVEEAFFDLCRRIMERMRVPSEESPPVLMAPAAAKEKERSSGFFSSIFGGKKKNPFPPPTLRADEVEVFDDEELNTCIVDAPVPSAPSSKKGTCITLSPLSRRTDKKKGVEEEKGGKGKKVYQKADVNVFRLDMSSVACEGEIATGDPIYCRGCSAVLNSRSKITSEEPQKAKKINKDLGCTTKAPSLVMDLIKGDVPDLPEDGDEPLPYWACEFCSVYTRVDMDPEERAHTNVVEYIVEPAPASADGSAEETSNVIFCIDISGSMCVTMEVDKNIKMKVPPPKPSGLEGEGQQYLPNERREINYVSRLQCLQVAIEQHIEASVRDKPNSRIGLVTFSDEVTLYGDGGQDPVVVAGDKLENFQELKQIGEQFAVQKPVSQAEKDLKSRLWSLEEKGPTALGPAMLLSIAIAGARPASKVIMCTDGLANHGNSCLGSLEGKSAEYTPYYTELAEQAKLKGVTVSIVSLLGTECSLETLSIVSEQTGGSLERVDPLRISKNFGSIMMNPILATGAMASIVLHKGLTFKAMTEDDDRSFLVRDIGNITQDTECTFSYGFRPKDVFDFSGVKEIPFQVQLLYTKLNGMKVLRVVSERIQATNDRNAAERSADHQVIGHYAVQRAGDLAKAGAYEQAQMETRVAQRMLLRNFASDSKKMKEISAWSEAVNQLDDVLRTERTSESAPMSKQERKKNRVNADHTSEVISQTRQINAKKLWSKDA</sequence>
<protein>
    <recommendedName>
        <fullName evidence="8">VWFA domain-containing protein</fullName>
    </recommendedName>
</protein>
<dbReference type="SMART" id="SM00175">
    <property type="entry name" value="RAB"/>
    <property type="match status" value="1"/>
</dbReference>
<dbReference type="NCBIfam" id="TIGR00231">
    <property type="entry name" value="small_GTP"/>
    <property type="match status" value="1"/>
</dbReference>
<keyword evidence="7" id="KW-1185">Reference proteome</keyword>
<keyword evidence="3" id="KW-0342">GTP-binding</keyword>
<keyword evidence="4" id="KW-0449">Lipoprotein</keyword>
<dbReference type="InterPro" id="IPR005225">
    <property type="entry name" value="Small_GTP-bd"/>
</dbReference>
<dbReference type="GO" id="GO:0005525">
    <property type="term" value="F:GTP binding"/>
    <property type="evidence" value="ECO:0007669"/>
    <property type="project" value="UniProtKB-KW"/>
</dbReference>
<reference evidence="6 7" key="1">
    <citation type="journal article" date="2018" name="Genome Biol. Evol.">
        <title>Multiple Roots of Fruiting Body Formation in Amoebozoa.</title>
        <authorList>
            <person name="Hillmann F."/>
            <person name="Forbes G."/>
            <person name="Novohradska S."/>
            <person name="Ferling I."/>
            <person name="Riege K."/>
            <person name="Groth M."/>
            <person name="Westermann M."/>
            <person name="Marz M."/>
            <person name="Spaller T."/>
            <person name="Winckler T."/>
            <person name="Schaap P."/>
            <person name="Glockner G."/>
        </authorList>
    </citation>
    <scope>NUCLEOTIDE SEQUENCE [LARGE SCALE GENOMIC DNA]</scope>
    <source>
        <strain evidence="6 7">Jena</strain>
    </source>
</reference>
<dbReference type="STRING" id="1890364.A0A2P6NGR0"/>
<evidence type="ECO:0000313" key="7">
    <source>
        <dbReference type="Proteomes" id="UP000241769"/>
    </source>
</evidence>
<dbReference type="Gene3D" id="3.40.50.300">
    <property type="entry name" value="P-loop containing nucleotide triphosphate hydrolases"/>
    <property type="match status" value="1"/>
</dbReference>
<evidence type="ECO:0000313" key="6">
    <source>
        <dbReference type="EMBL" id="PRP83129.1"/>
    </source>
</evidence>
<comment type="similarity">
    <text evidence="1">Belongs to the small GTPase superfamily. Rab family.</text>
</comment>
<comment type="caution">
    <text evidence="6">The sequence shown here is derived from an EMBL/GenBank/DDBJ whole genome shotgun (WGS) entry which is preliminary data.</text>
</comment>
<dbReference type="InterPro" id="IPR050305">
    <property type="entry name" value="Small_GTPase_Rab"/>
</dbReference>